<evidence type="ECO:0000313" key="2">
    <source>
        <dbReference type="Proteomes" id="UP000605676"/>
    </source>
</evidence>
<keyword evidence="2" id="KW-1185">Reference proteome</keyword>
<proteinExistence type="predicted"/>
<protein>
    <submittedName>
        <fullName evidence="1">Uncharacterized protein</fullName>
    </submittedName>
</protein>
<evidence type="ECO:0000313" key="1">
    <source>
        <dbReference type="EMBL" id="MBK3516692.1"/>
    </source>
</evidence>
<name>A0ABS1HGA4_9BACT</name>
<gene>
    <name evidence="1" type="ORF">JIV24_05005</name>
</gene>
<reference evidence="1 2" key="1">
    <citation type="submission" date="2021-01" db="EMBL/GenBank/DDBJ databases">
        <title>Carboxyliciviraga sp.nov., isolated from coastal sediments.</title>
        <authorList>
            <person name="Lu D."/>
            <person name="Zhang T."/>
        </authorList>
    </citation>
    <scope>NUCLEOTIDE SEQUENCE [LARGE SCALE GENOMIC DNA]</scope>
    <source>
        <strain evidence="1 2">N1Y132</strain>
    </source>
</reference>
<accession>A0ABS1HGA4</accession>
<sequence length="80" mass="9097">MCKIKSVISINQQGTKSFTVGYGGVTEIKDASLEYENGIHIQFDAYDKDGRLMGSFINGALSVEYFNRNRKKLYPWTEHS</sequence>
<dbReference type="Proteomes" id="UP000605676">
    <property type="component" value="Unassembled WGS sequence"/>
</dbReference>
<dbReference type="RefSeq" id="WP_200463923.1">
    <property type="nucleotide sequence ID" value="NZ_JAENRR010000008.1"/>
</dbReference>
<dbReference type="EMBL" id="JAENRR010000008">
    <property type="protein sequence ID" value="MBK3516692.1"/>
    <property type="molecule type" value="Genomic_DNA"/>
</dbReference>
<comment type="caution">
    <text evidence="1">The sequence shown here is derived from an EMBL/GenBank/DDBJ whole genome shotgun (WGS) entry which is preliminary data.</text>
</comment>
<organism evidence="1 2">
    <name type="scientific">Carboxylicivirga marina</name>
    <dbReference type="NCBI Taxonomy" id="2800988"/>
    <lineage>
        <taxon>Bacteria</taxon>
        <taxon>Pseudomonadati</taxon>
        <taxon>Bacteroidota</taxon>
        <taxon>Bacteroidia</taxon>
        <taxon>Marinilabiliales</taxon>
        <taxon>Marinilabiliaceae</taxon>
        <taxon>Carboxylicivirga</taxon>
    </lineage>
</organism>